<feature type="non-terminal residue" evidence="1">
    <location>
        <position position="72"/>
    </location>
</feature>
<keyword evidence="2" id="KW-1185">Reference proteome</keyword>
<proteinExistence type="predicted"/>
<evidence type="ECO:0000313" key="1">
    <source>
        <dbReference type="EMBL" id="CAG8818996.1"/>
    </source>
</evidence>
<dbReference type="Proteomes" id="UP000789920">
    <property type="component" value="Unassembled WGS sequence"/>
</dbReference>
<evidence type="ECO:0000313" key="2">
    <source>
        <dbReference type="Proteomes" id="UP000789920"/>
    </source>
</evidence>
<accession>A0ACA9S2B8</accession>
<dbReference type="EMBL" id="CAJVQC010081728">
    <property type="protein sequence ID" value="CAG8818996.1"/>
    <property type="molecule type" value="Genomic_DNA"/>
</dbReference>
<sequence length="72" mass="8322">MSTKCKSYTVKQKLEIISKAKETSNKAAARIFGINYFQVSRWRKQEKKLKEALCSYRSVSSGRKAVYPLTEK</sequence>
<organism evidence="1 2">
    <name type="scientific">Racocetra persica</name>
    <dbReference type="NCBI Taxonomy" id="160502"/>
    <lineage>
        <taxon>Eukaryota</taxon>
        <taxon>Fungi</taxon>
        <taxon>Fungi incertae sedis</taxon>
        <taxon>Mucoromycota</taxon>
        <taxon>Glomeromycotina</taxon>
        <taxon>Glomeromycetes</taxon>
        <taxon>Diversisporales</taxon>
        <taxon>Gigasporaceae</taxon>
        <taxon>Racocetra</taxon>
    </lineage>
</organism>
<comment type="caution">
    <text evidence="1">The sequence shown here is derived from an EMBL/GenBank/DDBJ whole genome shotgun (WGS) entry which is preliminary data.</text>
</comment>
<name>A0ACA9S2B8_9GLOM</name>
<reference evidence="1" key="1">
    <citation type="submission" date="2021-06" db="EMBL/GenBank/DDBJ databases">
        <authorList>
            <person name="Kallberg Y."/>
            <person name="Tangrot J."/>
            <person name="Rosling A."/>
        </authorList>
    </citation>
    <scope>NUCLEOTIDE SEQUENCE</scope>
    <source>
        <strain evidence="1">MA461A</strain>
    </source>
</reference>
<protein>
    <submittedName>
        <fullName evidence="1">27336_t:CDS:1</fullName>
    </submittedName>
</protein>
<gene>
    <name evidence="1" type="ORF">RPERSI_LOCUS25032</name>
</gene>